<evidence type="ECO:0000313" key="2">
    <source>
        <dbReference type="Proteomes" id="UP000789405"/>
    </source>
</evidence>
<proteinExistence type="predicted"/>
<comment type="caution">
    <text evidence="1">The sequence shown here is derived from an EMBL/GenBank/DDBJ whole genome shotgun (WGS) entry which is preliminary data.</text>
</comment>
<protein>
    <submittedName>
        <fullName evidence="1">10591_t:CDS:1</fullName>
    </submittedName>
</protein>
<dbReference type="EMBL" id="CAJVPY010004324">
    <property type="protein sequence ID" value="CAG8616118.1"/>
    <property type="molecule type" value="Genomic_DNA"/>
</dbReference>
<organism evidence="1 2">
    <name type="scientific">Dentiscutata erythropus</name>
    <dbReference type="NCBI Taxonomy" id="1348616"/>
    <lineage>
        <taxon>Eukaryota</taxon>
        <taxon>Fungi</taxon>
        <taxon>Fungi incertae sedis</taxon>
        <taxon>Mucoromycota</taxon>
        <taxon>Glomeromycotina</taxon>
        <taxon>Glomeromycetes</taxon>
        <taxon>Diversisporales</taxon>
        <taxon>Gigasporaceae</taxon>
        <taxon>Dentiscutata</taxon>
    </lineage>
</organism>
<feature type="non-terminal residue" evidence="1">
    <location>
        <position position="62"/>
    </location>
</feature>
<sequence>EYPQILAQNILNYEILLKFKDWTKENEIDIIRIIEQTSQTGKVISFLNLRQAHVLIKRKNQD</sequence>
<keyword evidence="2" id="KW-1185">Reference proteome</keyword>
<accession>A0A9N9CW33</accession>
<reference evidence="1" key="1">
    <citation type="submission" date="2021-06" db="EMBL/GenBank/DDBJ databases">
        <authorList>
            <person name="Kallberg Y."/>
            <person name="Tangrot J."/>
            <person name="Rosling A."/>
        </authorList>
    </citation>
    <scope>NUCLEOTIDE SEQUENCE</scope>
    <source>
        <strain evidence="1">MA453B</strain>
    </source>
</reference>
<dbReference type="Proteomes" id="UP000789405">
    <property type="component" value="Unassembled WGS sequence"/>
</dbReference>
<evidence type="ECO:0000313" key="1">
    <source>
        <dbReference type="EMBL" id="CAG8616118.1"/>
    </source>
</evidence>
<dbReference type="AlphaFoldDB" id="A0A9N9CW33"/>
<name>A0A9N9CW33_9GLOM</name>
<gene>
    <name evidence="1" type="ORF">DERYTH_LOCUS8395</name>
</gene>